<dbReference type="EMBL" id="CAJNJA010009058">
    <property type="protein sequence ID" value="CAE7242727.1"/>
    <property type="molecule type" value="Genomic_DNA"/>
</dbReference>
<evidence type="ECO:0000313" key="3">
    <source>
        <dbReference type="Proteomes" id="UP000601435"/>
    </source>
</evidence>
<dbReference type="Proteomes" id="UP000601435">
    <property type="component" value="Unassembled WGS sequence"/>
</dbReference>
<feature type="compositionally biased region" description="Low complexity" evidence="1">
    <location>
        <begin position="2102"/>
        <end position="2112"/>
    </location>
</feature>
<organism evidence="2 3">
    <name type="scientific">Symbiodinium necroappetens</name>
    <dbReference type="NCBI Taxonomy" id="1628268"/>
    <lineage>
        <taxon>Eukaryota</taxon>
        <taxon>Sar</taxon>
        <taxon>Alveolata</taxon>
        <taxon>Dinophyceae</taxon>
        <taxon>Suessiales</taxon>
        <taxon>Symbiodiniaceae</taxon>
        <taxon>Symbiodinium</taxon>
    </lineage>
</organism>
<feature type="non-terminal residue" evidence="2">
    <location>
        <position position="2248"/>
    </location>
</feature>
<evidence type="ECO:0000256" key="1">
    <source>
        <dbReference type="SAM" id="MobiDB-lite"/>
    </source>
</evidence>
<feature type="region of interest" description="Disordered" evidence="1">
    <location>
        <begin position="2074"/>
        <end position="2120"/>
    </location>
</feature>
<dbReference type="OrthoDB" id="425361at2759"/>
<proteinExistence type="predicted"/>
<evidence type="ECO:0000313" key="2">
    <source>
        <dbReference type="EMBL" id="CAE7242727.1"/>
    </source>
</evidence>
<protein>
    <submittedName>
        <fullName evidence="2">Uncharacterized protein</fullName>
    </submittedName>
</protein>
<gene>
    <name evidence="2" type="ORF">SNEC2469_LOCUS4530</name>
</gene>
<name>A0A812LKR6_9DINO</name>
<sequence length="2248" mass="244397">MDALQWSEPLKGLGIPSDYALLIDPVNMDSGSFSRQYSLAVVALCLCSASTGKLVGPMVGAEILPFGGHNYEPLQSLIQKILDSHPAALGLDSLRSRCACVGGDGQIVRGGSAAVHGSSGVGERIWQSIHEDGASGLFLEWEATAWDRFHVADTCLSRAVRSSPSASEVLKIVGELDSLFGIGEGKVLFESVANRVGLRFVKLPTLSGTRKMVYLRLSLVRNFKLIVLCLHARIFWRHEGKGSATLDRLLSVSRRVTDISFVSFLMPFEIVMEEAVSPYVLISQKLTEPRAARTSGQDMLKKLQSFGVALEFLSVFLTVLCLLRQHVGVSDLSSYAKAMFTWPALRPWHLMLARLMPLIFDNSPSFGGCGLARPYESHPRSNRMPLRLSSRVGAAVGGGETAGAPLDECNIGFQLAILHVPLGVYESHRHILEGLESMRRFVSDAVKELTEGLANKAYNADMLQVLDSCDECFDWGFLCFQRPLRHHADAWRNVVGLLKPFLQHSLWPAMSASDYAQVKRTWDLPEAALLFQYGLLAERVRCVASLAFRRRGWGATFDPTGSNVKTAPEEVVQAAVEEWFVLQSVSVRPLFVLDSIEVSVGKKLSNQFVSVVSVKKIVWTISLFCGSVPSSTLPTSAYEVFQLSPDRLGPVGAVRRKRKREVLDQQLMAVGSVATVCAGSNCGKIVVVERMEFAVNSAAVSASVDMHKFFHLGEQPSSSASSWHAGRVHHRYRMLNPASSIVERLGSIAHLHWNPREHMSPRVYVDKLLLSAARVSALGNPRDELIVKEDKTRQRKRWATGRLCRVRQLDESASASHSVSMGLDATAGYDEDDIFELLRPVDMGSAVGVTNRTMIRRLKAESKQAELPASVGKLMEQLQGQLATKGVLDPLPLTGSVDRKRGTAMETDRLRQWLDSAEGKEWKNQRSETWSTASWSLPATAANAAASGSAKAVSATAATAKAVSAKARSAKTKAKGSLLSKSMSVSSHFSGLGTVEVALHILHANLPEWMAASASWKTAFVLDKTRSCVNALKARLADTDACVFGGDIADCVNDVPPMSQGNLQHIWTSLAGQAGQRRRRNDPRLVGQCPVQWALHENVPEFDVDLMEELLSDVYSIHLLYVSPSDVGFSMIARPRLYILLLRKGHVKLAADLRETYDKVKAYFRSRIGTSNAAAALIASAEECLAAENDLRRRRGLEPVSAASASAASASASSASASSASDWTYLFLSTMSQLLESEQKRLADFTALRQSKKGVGVSVHSVAMASNGRKLTAPTKKALQKIPLEDLSLARDSGWRSIDETFVATLVESITSGQWGQSIFAGVTVLGPSDLSAEDSRRLIDNGKQCVAAFVQVKGSQALYGVPGMRKALREKKLSSASVSGSESAESDPAWMSDPAVIDILDNGLECQQVEYADWMDRPLQICWQCLCHDESSNQFRKSDIKSVVETCESFKSRCVGGSGIANAHFHLDMLAAFGQGRRSTIYRWVALARSLDKLTIEKLYERRGLGFSLVMENKYFTGQGAEASFKLSTEFAVACLGRLHALQAQDFMQTTQKHYQKVLDTSAGAKGMLARVKDFLQSENGRQKILYCIKNRIPLTGSPDIPESGGTKVQAETQANALVPAHDSGTPTRLCRRMTAGRCANDPAWTKAEELAESQLSRMHIFYNVDRVEFQRQIEGSLMPREKVLLCLDARTSKPKILTDGLVYLVETVVKICGKDYVKVVIPAGSRLELLHILKAKLRDQGMQAYVVQCNMESGRGQSANLPPTYVVRGQGKAFSAESIPGLKDKDVDPASEINRDDMEERQEDELEVSEAPADADITEAPAAEVSEVDLEQAKDIYCFARPVVWYERMLKEIGHSESTRKVVLLSRTSHPALPVACESVGLEVFCLVEGPNEHSEAMIFAKDVPVSGSWRCGIDVDQTNLAEKVRNLLQSQLVEFSLGIETSPCGRIVVAKKCGCTRSLLATGMALCDVGFTDGLLSVKVQTRNGAGIASGSPLSISFGAMPPTGGLGQSTPMHDSTPVKKFRGTLENYFQESPVSKSASPGTGSVNVEDSVALTYDKQGPAPVVVTASAAPTPVPAPEAPKPNPQAECPKPPEAPGKPTAASAQSSMPPSMPPGSVLQNTFRLNDASFNVGFFSSAGKVKIMIVCDVKANKKLPPHCMLACVREGKIVKMPDTASASPGHAVPYKLARQTLVFNRDDLSVSPPPAVSVSALLEKTKAKTLAEHNEQLKPASNKAFVATDTRTQE</sequence>
<comment type="caution">
    <text evidence="2">The sequence shown here is derived from an EMBL/GenBank/DDBJ whole genome shotgun (WGS) entry which is preliminary data.</text>
</comment>
<feature type="compositionally biased region" description="Pro residues" evidence="1">
    <location>
        <begin position="2076"/>
        <end position="2099"/>
    </location>
</feature>
<accession>A0A812LKR6</accession>
<keyword evidence="3" id="KW-1185">Reference proteome</keyword>
<reference evidence="2" key="1">
    <citation type="submission" date="2021-02" db="EMBL/GenBank/DDBJ databases">
        <authorList>
            <person name="Dougan E. K."/>
            <person name="Rhodes N."/>
            <person name="Thang M."/>
            <person name="Chan C."/>
        </authorList>
    </citation>
    <scope>NUCLEOTIDE SEQUENCE</scope>
</reference>